<dbReference type="EMBL" id="CAMPGE010018542">
    <property type="protein sequence ID" value="CAI2376951.1"/>
    <property type="molecule type" value="Genomic_DNA"/>
</dbReference>
<keyword evidence="1" id="KW-1133">Transmembrane helix</keyword>
<organism evidence="2 3">
    <name type="scientific">Euplotes crassus</name>
    <dbReference type="NCBI Taxonomy" id="5936"/>
    <lineage>
        <taxon>Eukaryota</taxon>
        <taxon>Sar</taxon>
        <taxon>Alveolata</taxon>
        <taxon>Ciliophora</taxon>
        <taxon>Intramacronucleata</taxon>
        <taxon>Spirotrichea</taxon>
        <taxon>Hypotrichia</taxon>
        <taxon>Euplotida</taxon>
        <taxon>Euplotidae</taxon>
        <taxon>Moneuplotes</taxon>
    </lineage>
</organism>
<evidence type="ECO:0000313" key="3">
    <source>
        <dbReference type="Proteomes" id="UP001295684"/>
    </source>
</evidence>
<name>A0AAD1XQQ2_EUPCR</name>
<evidence type="ECO:0000313" key="2">
    <source>
        <dbReference type="EMBL" id="CAI2376951.1"/>
    </source>
</evidence>
<protein>
    <submittedName>
        <fullName evidence="2">Uncharacterized protein</fullName>
    </submittedName>
</protein>
<feature type="transmembrane region" description="Helical" evidence="1">
    <location>
        <begin position="200"/>
        <end position="221"/>
    </location>
</feature>
<comment type="caution">
    <text evidence="2">The sequence shown here is derived from an EMBL/GenBank/DDBJ whole genome shotgun (WGS) entry which is preliminary data.</text>
</comment>
<accession>A0AAD1XQQ2</accession>
<gene>
    <name evidence="2" type="ORF">ECRASSUSDP1_LOCUS18328</name>
</gene>
<evidence type="ECO:0000256" key="1">
    <source>
        <dbReference type="SAM" id="Phobius"/>
    </source>
</evidence>
<dbReference type="AlphaFoldDB" id="A0AAD1XQQ2"/>
<reference evidence="2" key="1">
    <citation type="submission" date="2023-07" db="EMBL/GenBank/DDBJ databases">
        <authorList>
            <consortium name="AG Swart"/>
            <person name="Singh M."/>
            <person name="Singh A."/>
            <person name="Seah K."/>
            <person name="Emmerich C."/>
        </authorList>
    </citation>
    <scope>NUCLEOTIDE SEQUENCE</scope>
    <source>
        <strain evidence="2">DP1</strain>
    </source>
</reference>
<keyword evidence="1" id="KW-0472">Membrane</keyword>
<keyword evidence="1" id="KW-0812">Transmembrane</keyword>
<keyword evidence="3" id="KW-1185">Reference proteome</keyword>
<dbReference type="Proteomes" id="UP001295684">
    <property type="component" value="Unassembled WGS sequence"/>
</dbReference>
<proteinExistence type="predicted"/>
<sequence length="245" mass="28792">MLKGSLKLRNNLTGLNKRGFASIPKSANIYRRKGLDVLYKCQIAGIMSKETYKELFIPIEEQEVYQNDPESIHNMILNNKKYHTECQFSIKDVQKETMKIVLVNNWPKMQHSSLSRQFEHLRSSYGEESLYLGISNQKEDQLARLIRTEEMFEKNRLILIPDDLLNFGFYFNLQKDERVVVVKNNNSLKIHKGFLHPRGFFMRTLFLCGFIGFSVVLAQQFELDSNPQLHMAMDWTEEKLFGKKE</sequence>